<keyword evidence="27" id="KW-1185">Reference proteome</keyword>
<dbReference type="InterPro" id="IPR052365">
    <property type="entry name" value="THEM4/THEM5_acyl-CoA_thioest"/>
</dbReference>
<sequence>MTTEVPGKLSPGRTTLAARVRDLIEAVVLAEDDPPGLLDAAARIEEVTESLRARRRESPRLLVQADTVGRLSANNPVEGPGNPLAPPLSRIRVDVDGMRAEVTFTAVHEGPPERVHGGWVAAVLDHAVGRAVAAAGHPAMTASLTVDYHEGTPYGVPLEVEARFARRDGRKVYAIANISSGGTITATASAILVLFTGPVPG</sequence>
<evidence type="ECO:0000256" key="16">
    <source>
        <dbReference type="ARBA" id="ARBA00038848"/>
    </source>
</evidence>
<keyword evidence="24" id="KW-0812">Transmembrane</keyword>
<evidence type="ECO:0000256" key="22">
    <source>
        <dbReference type="ARBA" id="ARBA00048074"/>
    </source>
</evidence>
<comment type="catalytic activity">
    <reaction evidence="14">
        <text>(9Z)-octadecenoyl-CoA + H2O = (9Z)-octadecenoate + CoA + H(+)</text>
        <dbReference type="Rhea" id="RHEA:40139"/>
        <dbReference type="ChEBI" id="CHEBI:15377"/>
        <dbReference type="ChEBI" id="CHEBI:15378"/>
        <dbReference type="ChEBI" id="CHEBI:30823"/>
        <dbReference type="ChEBI" id="CHEBI:57287"/>
        <dbReference type="ChEBI" id="CHEBI:57387"/>
    </reaction>
    <physiologicalReaction direction="left-to-right" evidence="14">
        <dbReference type="Rhea" id="RHEA:40140"/>
    </physiologicalReaction>
</comment>
<dbReference type="Pfam" id="PF03061">
    <property type="entry name" value="4HBT"/>
    <property type="match status" value="1"/>
</dbReference>
<dbReference type="Proteomes" id="UP000715441">
    <property type="component" value="Unassembled WGS sequence"/>
</dbReference>
<comment type="subcellular location">
    <subcellularLocation>
        <location evidence="3">Cell projection</location>
        <location evidence="3">Ruffle membrane</location>
    </subcellularLocation>
    <subcellularLocation>
        <location evidence="2">Cytoplasm</location>
    </subcellularLocation>
    <subcellularLocation>
        <location evidence="1">Membrane</location>
        <topology evidence="1">Peripheral membrane protein</topology>
    </subcellularLocation>
</comment>
<dbReference type="CDD" id="cd03443">
    <property type="entry name" value="PaaI_thioesterase"/>
    <property type="match status" value="1"/>
</dbReference>
<evidence type="ECO:0000256" key="4">
    <source>
        <dbReference type="ARBA" id="ARBA00022475"/>
    </source>
</evidence>
<evidence type="ECO:0000256" key="13">
    <source>
        <dbReference type="ARBA" id="ARBA00035852"/>
    </source>
</evidence>
<keyword evidence="7" id="KW-0378">Hydrolase</keyword>
<evidence type="ECO:0000256" key="20">
    <source>
        <dbReference type="ARBA" id="ARBA00047734"/>
    </source>
</evidence>
<evidence type="ECO:0000256" key="21">
    <source>
        <dbReference type="ARBA" id="ARBA00047969"/>
    </source>
</evidence>
<comment type="catalytic activity">
    <reaction evidence="13">
        <text>(5Z,8Z,11Z,14Z)-eicosatetraenoyl-CoA + H2O = (5Z,8Z,11Z,14Z)-eicosatetraenoate + CoA + H(+)</text>
        <dbReference type="Rhea" id="RHEA:40151"/>
        <dbReference type="ChEBI" id="CHEBI:15377"/>
        <dbReference type="ChEBI" id="CHEBI:15378"/>
        <dbReference type="ChEBI" id="CHEBI:32395"/>
        <dbReference type="ChEBI" id="CHEBI:57287"/>
        <dbReference type="ChEBI" id="CHEBI:57368"/>
    </reaction>
    <physiologicalReaction direction="left-to-right" evidence="13">
        <dbReference type="Rhea" id="RHEA:40152"/>
    </physiologicalReaction>
</comment>
<keyword evidence="5" id="KW-0963">Cytoplasm</keyword>
<evidence type="ECO:0000256" key="24">
    <source>
        <dbReference type="SAM" id="Phobius"/>
    </source>
</evidence>
<evidence type="ECO:0000256" key="6">
    <source>
        <dbReference type="ARBA" id="ARBA00022703"/>
    </source>
</evidence>
<comment type="catalytic activity">
    <reaction evidence="19">
        <text>octanoyl-CoA + H2O = octanoate + CoA + H(+)</text>
        <dbReference type="Rhea" id="RHEA:30143"/>
        <dbReference type="ChEBI" id="CHEBI:15377"/>
        <dbReference type="ChEBI" id="CHEBI:15378"/>
        <dbReference type="ChEBI" id="CHEBI:25646"/>
        <dbReference type="ChEBI" id="CHEBI:57287"/>
        <dbReference type="ChEBI" id="CHEBI:57386"/>
    </reaction>
    <physiologicalReaction direction="left-to-right" evidence="19">
        <dbReference type="Rhea" id="RHEA:30144"/>
    </physiologicalReaction>
</comment>
<dbReference type="PANTHER" id="PTHR12418">
    <property type="entry name" value="ACYL-COENZYME A THIOESTERASE THEM4"/>
    <property type="match status" value="1"/>
</dbReference>
<comment type="similarity">
    <text evidence="15">Belongs to the THEM4/THEM5 thioesterase family.</text>
</comment>
<keyword evidence="10" id="KW-0443">Lipid metabolism</keyword>
<evidence type="ECO:0000256" key="18">
    <source>
        <dbReference type="ARBA" id="ARBA00043210"/>
    </source>
</evidence>
<name>A0ABX1JBE2_9PSEU</name>
<evidence type="ECO:0000256" key="19">
    <source>
        <dbReference type="ARBA" id="ARBA00047588"/>
    </source>
</evidence>
<feature type="transmembrane region" description="Helical" evidence="24">
    <location>
        <begin position="172"/>
        <end position="195"/>
    </location>
</feature>
<dbReference type="InterPro" id="IPR006683">
    <property type="entry name" value="Thioestr_dom"/>
</dbReference>
<dbReference type="RefSeq" id="WP_168519259.1">
    <property type="nucleotide sequence ID" value="NZ_JAAXLS010000021.1"/>
</dbReference>
<keyword evidence="4" id="KW-1003">Cell membrane</keyword>
<evidence type="ECO:0000256" key="9">
    <source>
        <dbReference type="ARBA" id="ARBA00022946"/>
    </source>
</evidence>
<evidence type="ECO:0000256" key="17">
    <source>
        <dbReference type="ARBA" id="ARBA00040123"/>
    </source>
</evidence>
<evidence type="ECO:0000259" key="25">
    <source>
        <dbReference type="Pfam" id="PF03061"/>
    </source>
</evidence>
<evidence type="ECO:0000256" key="3">
    <source>
        <dbReference type="ARBA" id="ARBA00004632"/>
    </source>
</evidence>
<comment type="catalytic activity">
    <reaction evidence="22">
        <text>dodecanoyl-CoA + H2O = dodecanoate + CoA + H(+)</text>
        <dbReference type="Rhea" id="RHEA:30135"/>
        <dbReference type="ChEBI" id="CHEBI:15377"/>
        <dbReference type="ChEBI" id="CHEBI:15378"/>
        <dbReference type="ChEBI" id="CHEBI:18262"/>
        <dbReference type="ChEBI" id="CHEBI:57287"/>
        <dbReference type="ChEBI" id="CHEBI:57375"/>
    </reaction>
    <physiologicalReaction direction="left-to-right" evidence="22">
        <dbReference type="Rhea" id="RHEA:30136"/>
    </physiologicalReaction>
</comment>
<protein>
    <recommendedName>
        <fullName evidence="17">Acyl-coenzyme A thioesterase THEM4</fullName>
        <ecNumber evidence="16">3.1.2.2</ecNumber>
    </recommendedName>
    <alternativeName>
        <fullName evidence="18">Thioesterase superfamily member 4</fullName>
    </alternativeName>
</protein>
<comment type="catalytic activity">
    <reaction evidence="21">
        <text>decanoyl-CoA + H2O = decanoate + CoA + H(+)</text>
        <dbReference type="Rhea" id="RHEA:40059"/>
        <dbReference type="ChEBI" id="CHEBI:15377"/>
        <dbReference type="ChEBI" id="CHEBI:15378"/>
        <dbReference type="ChEBI" id="CHEBI:27689"/>
        <dbReference type="ChEBI" id="CHEBI:57287"/>
        <dbReference type="ChEBI" id="CHEBI:61430"/>
    </reaction>
    <physiologicalReaction direction="left-to-right" evidence="21">
        <dbReference type="Rhea" id="RHEA:40060"/>
    </physiologicalReaction>
</comment>
<evidence type="ECO:0000256" key="23">
    <source>
        <dbReference type="ARBA" id="ARBA00048180"/>
    </source>
</evidence>
<accession>A0ABX1JBE2</accession>
<gene>
    <name evidence="26" type="ORF">HFP15_25380</name>
</gene>
<dbReference type="InterPro" id="IPR029069">
    <property type="entry name" value="HotDog_dom_sf"/>
</dbReference>
<feature type="domain" description="Thioesterase" evidence="25">
    <location>
        <begin position="115"/>
        <end position="172"/>
    </location>
</feature>
<keyword evidence="9" id="KW-0809">Transit peptide</keyword>
<evidence type="ECO:0000256" key="11">
    <source>
        <dbReference type="ARBA" id="ARBA00023136"/>
    </source>
</evidence>
<dbReference type="EC" id="3.1.2.2" evidence="16"/>
<evidence type="ECO:0000256" key="1">
    <source>
        <dbReference type="ARBA" id="ARBA00004170"/>
    </source>
</evidence>
<keyword evidence="8" id="KW-0276">Fatty acid metabolism</keyword>
<organism evidence="26 27">
    <name type="scientific">Amycolatopsis acididurans</name>
    <dbReference type="NCBI Taxonomy" id="2724524"/>
    <lineage>
        <taxon>Bacteria</taxon>
        <taxon>Bacillati</taxon>
        <taxon>Actinomycetota</taxon>
        <taxon>Actinomycetes</taxon>
        <taxon>Pseudonocardiales</taxon>
        <taxon>Pseudonocardiaceae</taxon>
        <taxon>Amycolatopsis</taxon>
    </lineage>
</organism>
<evidence type="ECO:0000256" key="7">
    <source>
        <dbReference type="ARBA" id="ARBA00022801"/>
    </source>
</evidence>
<evidence type="ECO:0000313" key="27">
    <source>
        <dbReference type="Proteomes" id="UP000715441"/>
    </source>
</evidence>
<keyword evidence="11 24" id="KW-0472">Membrane</keyword>
<keyword evidence="24" id="KW-1133">Transmembrane helix</keyword>
<evidence type="ECO:0000256" key="5">
    <source>
        <dbReference type="ARBA" id="ARBA00022490"/>
    </source>
</evidence>
<evidence type="ECO:0000313" key="26">
    <source>
        <dbReference type="EMBL" id="NKQ56214.1"/>
    </source>
</evidence>
<evidence type="ECO:0000256" key="8">
    <source>
        <dbReference type="ARBA" id="ARBA00022832"/>
    </source>
</evidence>
<evidence type="ECO:0000256" key="2">
    <source>
        <dbReference type="ARBA" id="ARBA00004496"/>
    </source>
</evidence>
<comment type="catalytic activity">
    <reaction evidence="23">
        <text>tetradecanoyl-CoA + H2O = tetradecanoate + CoA + H(+)</text>
        <dbReference type="Rhea" id="RHEA:40119"/>
        <dbReference type="ChEBI" id="CHEBI:15377"/>
        <dbReference type="ChEBI" id="CHEBI:15378"/>
        <dbReference type="ChEBI" id="CHEBI:30807"/>
        <dbReference type="ChEBI" id="CHEBI:57287"/>
        <dbReference type="ChEBI" id="CHEBI:57385"/>
    </reaction>
    <physiologicalReaction direction="left-to-right" evidence="23">
        <dbReference type="Rhea" id="RHEA:40120"/>
    </physiologicalReaction>
</comment>
<comment type="catalytic activity">
    <reaction evidence="20">
        <text>hexadecanoyl-CoA + H2O = hexadecanoate + CoA + H(+)</text>
        <dbReference type="Rhea" id="RHEA:16645"/>
        <dbReference type="ChEBI" id="CHEBI:7896"/>
        <dbReference type="ChEBI" id="CHEBI:15377"/>
        <dbReference type="ChEBI" id="CHEBI:15378"/>
        <dbReference type="ChEBI" id="CHEBI:57287"/>
        <dbReference type="ChEBI" id="CHEBI:57379"/>
        <dbReference type="EC" id="3.1.2.2"/>
    </reaction>
    <physiologicalReaction direction="left-to-right" evidence="20">
        <dbReference type="Rhea" id="RHEA:16646"/>
    </physiologicalReaction>
</comment>
<dbReference type="Gene3D" id="3.10.129.10">
    <property type="entry name" value="Hotdog Thioesterase"/>
    <property type="match status" value="1"/>
</dbReference>
<evidence type="ECO:0000256" key="15">
    <source>
        <dbReference type="ARBA" id="ARBA00038456"/>
    </source>
</evidence>
<evidence type="ECO:0000256" key="10">
    <source>
        <dbReference type="ARBA" id="ARBA00023098"/>
    </source>
</evidence>
<keyword evidence="6" id="KW-0053">Apoptosis</keyword>
<dbReference type="PANTHER" id="PTHR12418:SF19">
    <property type="entry name" value="ACYL-COENZYME A THIOESTERASE THEM4"/>
    <property type="match status" value="1"/>
</dbReference>
<dbReference type="EMBL" id="JAAXLS010000021">
    <property type="protein sequence ID" value="NKQ56214.1"/>
    <property type="molecule type" value="Genomic_DNA"/>
</dbReference>
<keyword evidence="12" id="KW-0966">Cell projection</keyword>
<evidence type="ECO:0000256" key="12">
    <source>
        <dbReference type="ARBA" id="ARBA00023273"/>
    </source>
</evidence>
<reference evidence="26 27" key="1">
    <citation type="submission" date="2020-04" db="EMBL/GenBank/DDBJ databases">
        <title>Novel species.</title>
        <authorList>
            <person name="Teo W.F.A."/>
            <person name="Lipun K."/>
            <person name="Srisuk N."/>
            <person name="Duangmal K."/>
        </authorList>
    </citation>
    <scope>NUCLEOTIDE SEQUENCE [LARGE SCALE GENOMIC DNA]</scope>
    <source>
        <strain evidence="26 27">K13G38</strain>
    </source>
</reference>
<evidence type="ECO:0000256" key="14">
    <source>
        <dbReference type="ARBA" id="ARBA00037002"/>
    </source>
</evidence>
<proteinExistence type="inferred from homology"/>
<comment type="caution">
    <text evidence="26">The sequence shown here is derived from an EMBL/GenBank/DDBJ whole genome shotgun (WGS) entry which is preliminary data.</text>
</comment>
<dbReference type="SUPFAM" id="SSF54637">
    <property type="entry name" value="Thioesterase/thiol ester dehydrase-isomerase"/>
    <property type="match status" value="1"/>
</dbReference>